<proteinExistence type="predicted"/>
<dbReference type="EMBL" id="JADQDM010000003">
    <property type="protein sequence ID" value="MBF9221261.1"/>
    <property type="molecule type" value="Genomic_DNA"/>
</dbReference>
<evidence type="ECO:0008006" key="4">
    <source>
        <dbReference type="Google" id="ProtNLM"/>
    </source>
</evidence>
<evidence type="ECO:0000313" key="2">
    <source>
        <dbReference type="EMBL" id="MBF9221261.1"/>
    </source>
</evidence>
<feature type="transmembrane region" description="Helical" evidence="1">
    <location>
        <begin position="269"/>
        <end position="291"/>
    </location>
</feature>
<keyword evidence="3" id="KW-1185">Reference proteome</keyword>
<protein>
    <recommendedName>
        <fullName evidence="4">DUF998 domain-containing protein</fullName>
    </recommendedName>
</protein>
<evidence type="ECO:0000256" key="1">
    <source>
        <dbReference type="SAM" id="Phobius"/>
    </source>
</evidence>
<dbReference type="RefSeq" id="WP_196292710.1">
    <property type="nucleotide sequence ID" value="NZ_JADQDM010000003.1"/>
</dbReference>
<reference evidence="2 3" key="1">
    <citation type="submission" date="2020-11" db="EMBL/GenBank/DDBJ databases">
        <authorList>
            <person name="Kim M.K."/>
        </authorList>
    </citation>
    <scope>NUCLEOTIDE SEQUENCE [LARGE SCALE GENOMIC DNA]</scope>
    <source>
        <strain evidence="2 3">BT662</strain>
    </source>
</reference>
<feature type="transmembrane region" description="Helical" evidence="1">
    <location>
        <begin position="189"/>
        <end position="213"/>
    </location>
</feature>
<dbReference type="Proteomes" id="UP000618931">
    <property type="component" value="Unassembled WGS sequence"/>
</dbReference>
<feature type="transmembrane region" description="Helical" evidence="1">
    <location>
        <begin position="243"/>
        <end position="262"/>
    </location>
</feature>
<name>A0ABS0I2T3_9BACT</name>
<comment type="caution">
    <text evidence="2">The sequence shown here is derived from an EMBL/GenBank/DDBJ whole genome shotgun (WGS) entry which is preliminary data.</text>
</comment>
<sequence>MPLPEHPGPAEEQGLVAALLGDGRRLLTLVGLSLMLSGGFALFLAATRQLLPHDVAYLGPVASQICGANDGRILHFMFHDRAAFGGAVVATGLLYVWLAEFPLRQGQAWAWWVLVGSGILGFSSFLAYLGFGYFDMWHGTATALLLPVFGLGLARTFPQLRSPRHLRSVRQPSFAGPWGSRAGIGRAGLLFVGLGMLLAGFTIIVVGMTQVFVPQDLQYMNLTVKQLTVLSPHLVPLIAHDRAGFGGALASCGLALFCCVWCGTPSRSLWQVLALAGGVGFATAIGVHPLIGYTDFGHLAPAFAGLALFVSGLWLSYPAMHAGSPARQAETGRKSGLVSRPASA</sequence>
<accession>A0ABS0I2T3</accession>
<feature type="transmembrane region" description="Helical" evidence="1">
    <location>
        <begin position="297"/>
        <end position="317"/>
    </location>
</feature>
<keyword evidence="1" id="KW-0472">Membrane</keyword>
<keyword evidence="1" id="KW-0812">Transmembrane</keyword>
<gene>
    <name evidence="2" type="ORF">I2H31_09105</name>
</gene>
<organism evidence="2 3">
    <name type="scientific">Hymenobacter ruricola</name>
    <dbReference type="NCBI Taxonomy" id="2791023"/>
    <lineage>
        <taxon>Bacteria</taxon>
        <taxon>Pseudomonadati</taxon>
        <taxon>Bacteroidota</taxon>
        <taxon>Cytophagia</taxon>
        <taxon>Cytophagales</taxon>
        <taxon>Hymenobacteraceae</taxon>
        <taxon>Hymenobacter</taxon>
    </lineage>
</organism>
<evidence type="ECO:0000313" key="3">
    <source>
        <dbReference type="Proteomes" id="UP000618931"/>
    </source>
</evidence>
<keyword evidence="1" id="KW-1133">Transmembrane helix</keyword>
<feature type="transmembrane region" description="Helical" evidence="1">
    <location>
        <begin position="82"/>
        <end position="98"/>
    </location>
</feature>
<feature type="transmembrane region" description="Helical" evidence="1">
    <location>
        <begin position="26"/>
        <end position="46"/>
    </location>
</feature>
<feature type="transmembrane region" description="Helical" evidence="1">
    <location>
        <begin position="110"/>
        <end position="131"/>
    </location>
</feature>